<evidence type="ECO:0000313" key="1">
    <source>
        <dbReference type="EMBL" id="ALG10467.1"/>
    </source>
</evidence>
<protein>
    <submittedName>
        <fullName evidence="1">Uncharacterized protein</fullName>
    </submittedName>
</protein>
<dbReference type="RefSeq" id="WP_054292370.1">
    <property type="nucleotide sequence ID" value="NZ_CP012752.1"/>
</dbReference>
<dbReference type="AlphaFoldDB" id="A0A0N9HYE9"/>
<accession>A0A0N9HYE9</accession>
<reference evidence="1 2" key="1">
    <citation type="submission" date="2015-07" db="EMBL/GenBank/DDBJ databases">
        <title>Genome sequencing of Kibdelosporangium phytohabitans.</title>
        <authorList>
            <person name="Qin S."/>
            <person name="Xing K."/>
        </authorList>
    </citation>
    <scope>NUCLEOTIDE SEQUENCE [LARGE SCALE GENOMIC DNA]</scope>
    <source>
        <strain evidence="1 2">KLBMP1111</strain>
    </source>
</reference>
<organism evidence="1 2">
    <name type="scientific">Kibdelosporangium phytohabitans</name>
    <dbReference type="NCBI Taxonomy" id="860235"/>
    <lineage>
        <taxon>Bacteria</taxon>
        <taxon>Bacillati</taxon>
        <taxon>Actinomycetota</taxon>
        <taxon>Actinomycetes</taxon>
        <taxon>Pseudonocardiales</taxon>
        <taxon>Pseudonocardiaceae</taxon>
        <taxon>Kibdelosporangium</taxon>
    </lineage>
</organism>
<dbReference type="KEGG" id="kphy:AOZ06_29430"/>
<dbReference type="Proteomes" id="UP000063699">
    <property type="component" value="Chromosome"/>
</dbReference>
<evidence type="ECO:0000313" key="2">
    <source>
        <dbReference type="Proteomes" id="UP000063699"/>
    </source>
</evidence>
<keyword evidence="2" id="KW-1185">Reference proteome</keyword>
<gene>
    <name evidence="1" type="ORF">AOZ06_29430</name>
</gene>
<name>A0A0N9HYE9_9PSEU</name>
<sequence length="63" mass="6956">MDVFAAESSDDQALTRRLEAYRWLFTSVTVSPGSPVNVLVMPPTALWSGRTEGQSRHAAHAWP</sequence>
<dbReference type="EMBL" id="CP012752">
    <property type="protein sequence ID" value="ALG10467.1"/>
    <property type="molecule type" value="Genomic_DNA"/>
</dbReference>
<proteinExistence type="predicted"/>